<evidence type="ECO:0000256" key="1">
    <source>
        <dbReference type="PROSITE-ProRule" id="PRU01076"/>
    </source>
</evidence>
<dbReference type="Proteomes" id="UP000016464">
    <property type="component" value="Unassembled WGS sequence"/>
</dbReference>
<evidence type="ECO:0000313" key="4">
    <source>
        <dbReference type="Proteomes" id="UP000016464"/>
    </source>
</evidence>
<dbReference type="InterPro" id="IPR007159">
    <property type="entry name" value="SpoVT-AbrB_dom"/>
</dbReference>
<evidence type="ECO:0000259" key="2">
    <source>
        <dbReference type="PROSITE" id="PS51740"/>
    </source>
</evidence>
<dbReference type="GO" id="GO:0003677">
    <property type="term" value="F:DNA binding"/>
    <property type="evidence" value="ECO:0007669"/>
    <property type="project" value="UniProtKB-UniRule"/>
</dbReference>
<name>U1M000_9BACL</name>
<comment type="caution">
    <text evidence="3">The sequence shown here is derived from an EMBL/GenBank/DDBJ whole genome shotgun (WGS) entry which is preliminary data.</text>
</comment>
<organism evidence="3 4">
    <name type="scientific">Exiguobacterium chiriqhucha RW-2</name>
    <dbReference type="NCBI Taxonomy" id="1345023"/>
    <lineage>
        <taxon>Bacteria</taxon>
        <taxon>Bacillati</taxon>
        <taxon>Bacillota</taxon>
        <taxon>Bacilli</taxon>
        <taxon>Bacillales</taxon>
        <taxon>Bacillales Family XII. Incertae Sedis</taxon>
        <taxon>Exiguobacterium</taxon>
    </lineage>
</organism>
<dbReference type="SUPFAM" id="SSF89447">
    <property type="entry name" value="AbrB/MazE/MraZ-like"/>
    <property type="match status" value="1"/>
</dbReference>
<protein>
    <recommendedName>
        <fullName evidence="2">SpoVT-AbrB domain-containing protein</fullName>
    </recommendedName>
</protein>
<dbReference type="EMBL" id="ATCL01000014">
    <property type="protein sequence ID" value="ERG67982.1"/>
    <property type="molecule type" value="Genomic_DNA"/>
</dbReference>
<dbReference type="PROSITE" id="PS51740">
    <property type="entry name" value="SPOVT_ABRB"/>
    <property type="match status" value="1"/>
</dbReference>
<keyword evidence="1" id="KW-0238">DNA-binding</keyword>
<sequence>MELAKLTSKGQITVPKKIRSLLQVDEGDRIAFIENDDFVIMAKADLVKLHQLEAFLSDGKFQRLIQTANQQLEE</sequence>
<reference evidence="3 4" key="1">
    <citation type="journal article" date="2013" name="Genome Announc.">
        <title>Draft Genome Sequence of Exiguobacterium pavilionensis Strain RW-2, with Wide Thermal, Salinity, and pH Tolerance, Isolated from Modern Freshwater Microbialites.</title>
        <authorList>
            <person name="White R.A.III."/>
            <person name="Grassa C.J."/>
            <person name="Suttle C.A."/>
        </authorList>
    </citation>
    <scope>NUCLEOTIDE SEQUENCE [LARGE SCALE GENOMIC DNA]</scope>
    <source>
        <strain evidence="3 4">RW-2</strain>
    </source>
</reference>
<dbReference type="AlphaFoldDB" id="U1M000"/>
<keyword evidence="4" id="KW-1185">Reference proteome</keyword>
<gene>
    <name evidence="3" type="ORF">M467_11870</name>
</gene>
<proteinExistence type="predicted"/>
<accession>U1M000</accession>
<dbReference type="RefSeq" id="WP_021066548.1">
    <property type="nucleotide sequence ID" value="NZ_ATCL01000014.1"/>
</dbReference>
<dbReference type="eggNOG" id="COG2002">
    <property type="taxonomic scope" value="Bacteria"/>
</dbReference>
<dbReference type="SMART" id="SM00966">
    <property type="entry name" value="SpoVT_AbrB"/>
    <property type="match status" value="1"/>
</dbReference>
<dbReference type="NCBIfam" id="TIGR01439">
    <property type="entry name" value="lp_hng_hel_AbrB"/>
    <property type="match status" value="1"/>
</dbReference>
<dbReference type="PATRIC" id="fig|1345023.5.peg.1384"/>
<dbReference type="Pfam" id="PF04014">
    <property type="entry name" value="MazE_antitoxin"/>
    <property type="match status" value="1"/>
</dbReference>
<dbReference type="OrthoDB" id="9811597at2"/>
<dbReference type="Gene3D" id="2.10.260.10">
    <property type="match status" value="1"/>
</dbReference>
<feature type="domain" description="SpoVT-AbrB" evidence="2">
    <location>
        <begin position="1"/>
        <end position="45"/>
    </location>
</feature>
<dbReference type="InterPro" id="IPR037914">
    <property type="entry name" value="SpoVT-AbrB_sf"/>
</dbReference>
<evidence type="ECO:0000313" key="3">
    <source>
        <dbReference type="EMBL" id="ERG67982.1"/>
    </source>
</evidence>